<dbReference type="AlphaFoldDB" id="A0A0J1HX36"/>
<reference evidence="1 2" key="1">
    <citation type="submission" date="2015-05" db="EMBL/GenBank/DDBJ databases">
        <title>Whole genome sequence and identification of bacterial endophytes from Costus igneus.</title>
        <authorList>
            <person name="Lee Y.P."/>
            <person name="Gan H.M."/>
            <person name="Eng W."/>
            <person name="Wheatley M.S."/>
            <person name="Caraballo A."/>
            <person name="Polter S."/>
            <person name="Savka M.A."/>
            <person name="Hudson A.O."/>
        </authorList>
    </citation>
    <scope>NUCLEOTIDE SEQUENCE [LARGE SCALE GENOMIC DNA]</scope>
    <source>
        <strain evidence="1 2">RIT375</strain>
    </source>
</reference>
<comment type="caution">
    <text evidence="1">The sequence shown here is derived from an EMBL/GenBank/DDBJ whole genome shotgun (WGS) entry which is preliminary data.</text>
</comment>
<gene>
    <name evidence="1" type="ORF">ABW01_12670</name>
</gene>
<dbReference type="EMBL" id="LDPG01000007">
    <property type="protein sequence ID" value="KLV18233.1"/>
    <property type="molecule type" value="Genomic_DNA"/>
</dbReference>
<dbReference type="Proteomes" id="UP000035904">
    <property type="component" value="Unassembled WGS sequence"/>
</dbReference>
<evidence type="ECO:0000313" key="2">
    <source>
        <dbReference type="Proteomes" id="UP000035904"/>
    </source>
</evidence>
<dbReference type="PATRIC" id="fig|1392.242.peg.5554"/>
<proteinExistence type="predicted"/>
<sequence>MFSEPTLEYTKIYLKIKCFNDKCDYVIDYMYTSDNFDPRIDGKCLKCGTEYSRKVAGLSKSSIVSRREEGVYR</sequence>
<dbReference type="RefSeq" id="WP_016121543.1">
    <property type="nucleotide sequence ID" value="NZ_LDPG01000007.1"/>
</dbReference>
<evidence type="ECO:0000313" key="1">
    <source>
        <dbReference type="EMBL" id="KLV18233.1"/>
    </source>
</evidence>
<name>A0A0J1HX36_BACAN</name>
<organism evidence="1 2">
    <name type="scientific">Bacillus anthracis</name>
    <name type="common">anthrax bacterium</name>
    <dbReference type="NCBI Taxonomy" id="1392"/>
    <lineage>
        <taxon>Bacteria</taxon>
        <taxon>Bacillati</taxon>
        <taxon>Bacillota</taxon>
        <taxon>Bacilli</taxon>
        <taxon>Bacillales</taxon>
        <taxon>Bacillaceae</taxon>
        <taxon>Bacillus</taxon>
        <taxon>Bacillus cereus group</taxon>
    </lineage>
</organism>
<accession>A0A0J1HX36</accession>
<protein>
    <submittedName>
        <fullName evidence="1">Uncharacterized protein</fullName>
    </submittedName>
</protein>